<accession>A0AAW9SCR3</accession>
<dbReference type="Proteomes" id="UP001403385">
    <property type="component" value="Unassembled WGS sequence"/>
</dbReference>
<feature type="transmembrane region" description="Helical" evidence="1">
    <location>
        <begin position="7"/>
        <end position="25"/>
    </location>
</feature>
<evidence type="ECO:0000313" key="3">
    <source>
        <dbReference type="Proteomes" id="UP001403385"/>
    </source>
</evidence>
<reference evidence="2 3" key="1">
    <citation type="submission" date="2024-04" db="EMBL/GenBank/DDBJ databases">
        <title>Novel genus in family Flammeovirgaceae.</title>
        <authorList>
            <person name="Nguyen T.H."/>
            <person name="Vuong T.Q."/>
            <person name="Le H."/>
            <person name="Kim S.-G."/>
        </authorList>
    </citation>
    <scope>NUCLEOTIDE SEQUENCE [LARGE SCALE GENOMIC DNA]</scope>
    <source>
        <strain evidence="2 3">JCM 23209</strain>
    </source>
</reference>
<proteinExistence type="predicted"/>
<sequence length="215" mass="24073">MKTEKLYFFCITMLVIAGVTVWSYYLSPTAPEPPVEEMVGEDYAKLYFDPVHVVSNQQIASSLAAKGQLFTYRPAKKSPLDKQAPVYAHLEKANQQTPAKSQFDELFGKGLITKLNFLYHDTLLCPSGKRLVLQPARNTLAKASKVELLEPKDELGLAQTNYLKEHAFLEVAKDLYIKIWEGDQPLALSLDNIRILPNAPQATSPAAFSVDQQEE</sequence>
<name>A0AAW9SCR3_9BACT</name>
<keyword evidence="1" id="KW-0472">Membrane</keyword>
<organism evidence="2 3">
    <name type="scientific">Rapidithrix thailandica</name>
    <dbReference type="NCBI Taxonomy" id="413964"/>
    <lineage>
        <taxon>Bacteria</taxon>
        <taxon>Pseudomonadati</taxon>
        <taxon>Bacteroidota</taxon>
        <taxon>Cytophagia</taxon>
        <taxon>Cytophagales</taxon>
        <taxon>Flammeovirgaceae</taxon>
        <taxon>Rapidithrix</taxon>
    </lineage>
</organism>
<keyword evidence="1" id="KW-0812">Transmembrane</keyword>
<keyword evidence="1" id="KW-1133">Transmembrane helix</keyword>
<dbReference type="RefSeq" id="WP_346823978.1">
    <property type="nucleotide sequence ID" value="NZ_JBDKWZ010000020.1"/>
</dbReference>
<dbReference type="EMBL" id="JBDKWZ010000020">
    <property type="protein sequence ID" value="MEN7551197.1"/>
    <property type="molecule type" value="Genomic_DNA"/>
</dbReference>
<keyword evidence="3" id="KW-1185">Reference proteome</keyword>
<protein>
    <submittedName>
        <fullName evidence="2">Uncharacterized protein</fullName>
    </submittedName>
</protein>
<evidence type="ECO:0000256" key="1">
    <source>
        <dbReference type="SAM" id="Phobius"/>
    </source>
</evidence>
<evidence type="ECO:0000313" key="2">
    <source>
        <dbReference type="EMBL" id="MEN7551197.1"/>
    </source>
</evidence>
<dbReference type="AlphaFoldDB" id="A0AAW9SCR3"/>
<gene>
    <name evidence="2" type="ORF">AAG747_24985</name>
</gene>
<comment type="caution">
    <text evidence="2">The sequence shown here is derived from an EMBL/GenBank/DDBJ whole genome shotgun (WGS) entry which is preliminary data.</text>
</comment>